<dbReference type="AlphaFoldDB" id="A0AAV4FH62"/>
<sequence>MPIVFTLKHFRHLTNAVDKALRETGQRQAKMPSLILPWDMALGVSVFTGFRTSFDFAHGTTMSCWSSRELSAHAMRHAKLREHLDQRTSTVVQPGSRTWMLTKRRICSTQPQDSVFAPAPAVNQ</sequence>
<gene>
    <name evidence="1" type="ORF">ElyMa_005709600</name>
</gene>
<dbReference type="EMBL" id="BMAT01011421">
    <property type="protein sequence ID" value="GFR72587.1"/>
    <property type="molecule type" value="Genomic_DNA"/>
</dbReference>
<comment type="caution">
    <text evidence="1">The sequence shown here is derived from an EMBL/GenBank/DDBJ whole genome shotgun (WGS) entry which is preliminary data.</text>
</comment>
<reference evidence="1 2" key="1">
    <citation type="journal article" date="2021" name="Elife">
        <title>Chloroplast acquisition without the gene transfer in kleptoplastic sea slugs, Plakobranchus ocellatus.</title>
        <authorList>
            <person name="Maeda T."/>
            <person name="Takahashi S."/>
            <person name="Yoshida T."/>
            <person name="Shimamura S."/>
            <person name="Takaki Y."/>
            <person name="Nagai Y."/>
            <person name="Toyoda A."/>
            <person name="Suzuki Y."/>
            <person name="Arimoto A."/>
            <person name="Ishii H."/>
            <person name="Satoh N."/>
            <person name="Nishiyama T."/>
            <person name="Hasebe M."/>
            <person name="Maruyama T."/>
            <person name="Minagawa J."/>
            <person name="Obokata J."/>
            <person name="Shigenobu S."/>
        </authorList>
    </citation>
    <scope>NUCLEOTIDE SEQUENCE [LARGE SCALE GENOMIC DNA]</scope>
</reference>
<name>A0AAV4FH62_9GAST</name>
<keyword evidence="2" id="KW-1185">Reference proteome</keyword>
<evidence type="ECO:0000313" key="1">
    <source>
        <dbReference type="EMBL" id="GFR72587.1"/>
    </source>
</evidence>
<evidence type="ECO:0000313" key="2">
    <source>
        <dbReference type="Proteomes" id="UP000762676"/>
    </source>
</evidence>
<organism evidence="1 2">
    <name type="scientific">Elysia marginata</name>
    <dbReference type="NCBI Taxonomy" id="1093978"/>
    <lineage>
        <taxon>Eukaryota</taxon>
        <taxon>Metazoa</taxon>
        <taxon>Spiralia</taxon>
        <taxon>Lophotrochozoa</taxon>
        <taxon>Mollusca</taxon>
        <taxon>Gastropoda</taxon>
        <taxon>Heterobranchia</taxon>
        <taxon>Euthyneura</taxon>
        <taxon>Panpulmonata</taxon>
        <taxon>Sacoglossa</taxon>
        <taxon>Placobranchoidea</taxon>
        <taxon>Plakobranchidae</taxon>
        <taxon>Elysia</taxon>
    </lineage>
</organism>
<dbReference type="Proteomes" id="UP000762676">
    <property type="component" value="Unassembled WGS sequence"/>
</dbReference>
<protein>
    <submittedName>
        <fullName evidence="1">Uncharacterized protein</fullName>
    </submittedName>
</protein>
<accession>A0AAV4FH62</accession>
<proteinExistence type="predicted"/>